<name>A0A6A4WJC3_AMPAM</name>
<reference evidence="15 16" key="1">
    <citation type="submission" date="2019-07" db="EMBL/GenBank/DDBJ databases">
        <title>Draft genome assembly of a fouling barnacle, Amphibalanus amphitrite (Darwin, 1854): The first reference genome for Thecostraca.</title>
        <authorList>
            <person name="Kim W."/>
        </authorList>
    </citation>
    <scope>NUCLEOTIDE SEQUENCE [LARGE SCALE GENOMIC DNA]</scope>
    <source>
        <strain evidence="15">SNU_AA5</strain>
        <tissue evidence="15">Soma without cirri and trophi</tissue>
    </source>
</reference>
<proteinExistence type="predicted"/>
<dbReference type="Pfam" id="PF00520">
    <property type="entry name" value="Ion_trans"/>
    <property type="match status" value="1"/>
</dbReference>
<sequence>MEPQFEALPEPATFVPNKSGSELGVLQDETDFGHTKDRGEANTRATNEQRAESAGFVPTTEQQPTTGHPPPPSLNSASTDAVDAAHFSRLGTLQAAHVLYEAVQSADLARFSVLLSHCAGQPAIIDYSHGDGFTCLQYACDRRMDEFVDLLLEAGADPCAASPASGRTALHWAAAKDSDILRQVLECAPAAAVNAPDALGCTPLHHAIQAGSPAAIQALLRAGADLSAPDDLGQPLLHSLPVDVLHEHLDSCVRGKRDGGDPDFGIEFDYALMWPRLPAGRTQFEMATVFHMADSEEHCPLLSHPLVWSFLDFKWWAASGLIIADLVFYSVFLALLTTLVFLRVEHEILSETWDAFDRAVRGFYWATVGVTIPMIAAKVMQFLAAPIRFFLQWEDALIKAPVLVMTTVYLVRGAWPVTPDGALDPQLSLASILVLLAWAQLFVHLSRIPSFAIYSKMYTTVFARFLWFLVWYGVVITGFAISMFIVFRDSKDRVHYDLSTPGLALLRTIVMVLDKMEINSLPLEHCQRAGNGTWTCPPSGQPTAAQLVFVMCLFFVTVVLTNLLNGLAISDTAALRSHAVAVSLASRARLLAYSESILLDGPLQFLGAVARPLGDRGLDSAPIRWLAAVGGRSPLGARLARWLGLERRLPEHRLWVFPNREQERTCPALPGHWSLTEDVLERARALVVRKGRGQPGLERQLSRLELERTMSDMGC</sequence>
<feature type="transmembrane region" description="Helical" evidence="13">
    <location>
        <begin position="547"/>
        <end position="568"/>
    </location>
</feature>
<dbReference type="Gene3D" id="1.25.40.20">
    <property type="entry name" value="Ankyrin repeat-containing domain"/>
    <property type="match status" value="1"/>
</dbReference>
<dbReference type="InterPro" id="IPR005821">
    <property type="entry name" value="Ion_trans_dom"/>
</dbReference>
<dbReference type="OrthoDB" id="2157354at2759"/>
<feature type="compositionally biased region" description="Basic and acidic residues" evidence="12">
    <location>
        <begin position="31"/>
        <end position="51"/>
    </location>
</feature>
<evidence type="ECO:0000256" key="4">
    <source>
        <dbReference type="ARBA" id="ARBA00022692"/>
    </source>
</evidence>
<evidence type="ECO:0000256" key="2">
    <source>
        <dbReference type="ARBA" id="ARBA00022448"/>
    </source>
</evidence>
<keyword evidence="3" id="KW-0716">Sensory transduction</keyword>
<keyword evidence="15" id="KW-0675">Receptor</keyword>
<dbReference type="InterPro" id="IPR036770">
    <property type="entry name" value="Ankyrin_rpt-contain_sf"/>
</dbReference>
<feature type="transmembrane region" description="Helical" evidence="13">
    <location>
        <begin position="427"/>
        <end position="445"/>
    </location>
</feature>
<keyword evidence="2" id="KW-0813">Transport</keyword>
<evidence type="ECO:0000256" key="5">
    <source>
        <dbReference type="ARBA" id="ARBA00022737"/>
    </source>
</evidence>
<feature type="transmembrane region" description="Helical" evidence="13">
    <location>
        <begin position="465"/>
        <end position="487"/>
    </location>
</feature>
<dbReference type="GO" id="GO:0034703">
    <property type="term" value="C:cation channel complex"/>
    <property type="evidence" value="ECO:0007669"/>
    <property type="project" value="UniProtKB-ARBA"/>
</dbReference>
<evidence type="ECO:0000256" key="3">
    <source>
        <dbReference type="ARBA" id="ARBA00022606"/>
    </source>
</evidence>
<evidence type="ECO:0000256" key="6">
    <source>
        <dbReference type="ARBA" id="ARBA00022989"/>
    </source>
</evidence>
<dbReference type="EMBL" id="VIIS01000622">
    <property type="protein sequence ID" value="KAF0306935.1"/>
    <property type="molecule type" value="Genomic_DNA"/>
</dbReference>
<protein>
    <submittedName>
        <fullName evidence="15">Transient receptor potential cation channel protein painless</fullName>
    </submittedName>
</protein>
<dbReference type="SMART" id="SM00248">
    <property type="entry name" value="ANK"/>
    <property type="match status" value="3"/>
</dbReference>
<feature type="domain" description="Ion transport" evidence="14">
    <location>
        <begin position="329"/>
        <end position="578"/>
    </location>
</feature>
<evidence type="ECO:0000259" key="14">
    <source>
        <dbReference type="Pfam" id="PF00520"/>
    </source>
</evidence>
<evidence type="ECO:0000256" key="13">
    <source>
        <dbReference type="SAM" id="Phobius"/>
    </source>
</evidence>
<evidence type="ECO:0000313" key="16">
    <source>
        <dbReference type="Proteomes" id="UP000440578"/>
    </source>
</evidence>
<evidence type="ECO:0000256" key="10">
    <source>
        <dbReference type="ARBA" id="ARBA00023303"/>
    </source>
</evidence>
<gene>
    <name evidence="15" type="primary">pain_2</name>
    <name evidence="15" type="ORF">FJT64_021660</name>
</gene>
<evidence type="ECO:0000256" key="9">
    <source>
        <dbReference type="ARBA" id="ARBA00023136"/>
    </source>
</evidence>
<keyword evidence="8" id="KW-0406">Ion transport</keyword>
<evidence type="ECO:0000256" key="12">
    <source>
        <dbReference type="SAM" id="MobiDB-lite"/>
    </source>
</evidence>
<feature type="transmembrane region" description="Helical" evidence="13">
    <location>
        <begin position="315"/>
        <end position="342"/>
    </location>
</feature>
<organism evidence="15 16">
    <name type="scientific">Amphibalanus amphitrite</name>
    <name type="common">Striped barnacle</name>
    <name type="synonym">Balanus amphitrite</name>
    <dbReference type="NCBI Taxonomy" id="1232801"/>
    <lineage>
        <taxon>Eukaryota</taxon>
        <taxon>Metazoa</taxon>
        <taxon>Ecdysozoa</taxon>
        <taxon>Arthropoda</taxon>
        <taxon>Crustacea</taxon>
        <taxon>Multicrustacea</taxon>
        <taxon>Cirripedia</taxon>
        <taxon>Thoracica</taxon>
        <taxon>Thoracicalcarea</taxon>
        <taxon>Balanomorpha</taxon>
        <taxon>Balanoidea</taxon>
        <taxon>Balanidae</taxon>
        <taxon>Amphibalaninae</taxon>
        <taxon>Amphibalanus</taxon>
    </lineage>
</organism>
<keyword evidence="9 13" id="KW-0472">Membrane</keyword>
<dbReference type="PANTHER" id="PTHR47143">
    <property type="entry name" value="TRANSIENT RECEPTOR POTENTIAL CATION CHANNEL PROTEIN PAINLESS"/>
    <property type="match status" value="1"/>
</dbReference>
<dbReference type="Proteomes" id="UP000440578">
    <property type="component" value="Unassembled WGS sequence"/>
</dbReference>
<keyword evidence="6 13" id="KW-1133">Transmembrane helix</keyword>
<dbReference type="Pfam" id="PF00023">
    <property type="entry name" value="Ank"/>
    <property type="match status" value="1"/>
</dbReference>
<keyword evidence="7 11" id="KW-0040">ANK repeat</keyword>
<feature type="repeat" description="ANK" evidence="11">
    <location>
        <begin position="199"/>
        <end position="231"/>
    </location>
</feature>
<evidence type="ECO:0000256" key="7">
    <source>
        <dbReference type="ARBA" id="ARBA00023043"/>
    </source>
</evidence>
<dbReference type="InterPro" id="IPR002110">
    <property type="entry name" value="Ankyrin_rpt"/>
</dbReference>
<evidence type="ECO:0000313" key="15">
    <source>
        <dbReference type="EMBL" id="KAF0306935.1"/>
    </source>
</evidence>
<dbReference type="Pfam" id="PF12796">
    <property type="entry name" value="Ank_2"/>
    <property type="match status" value="1"/>
</dbReference>
<dbReference type="AlphaFoldDB" id="A0A6A4WJC3"/>
<dbReference type="PROSITE" id="PS50088">
    <property type="entry name" value="ANK_REPEAT"/>
    <property type="match status" value="2"/>
</dbReference>
<comment type="caution">
    <text evidence="15">The sequence shown here is derived from an EMBL/GenBank/DDBJ whole genome shotgun (WGS) entry which is preliminary data.</text>
</comment>
<keyword evidence="10" id="KW-0407">Ion channel</keyword>
<feature type="transmembrane region" description="Helical" evidence="13">
    <location>
        <begin position="363"/>
        <end position="384"/>
    </location>
</feature>
<accession>A0A6A4WJC3</accession>
<dbReference type="GO" id="GO:0005216">
    <property type="term" value="F:monoatomic ion channel activity"/>
    <property type="evidence" value="ECO:0007669"/>
    <property type="project" value="InterPro"/>
</dbReference>
<feature type="repeat" description="ANK" evidence="11">
    <location>
        <begin position="131"/>
        <end position="163"/>
    </location>
</feature>
<dbReference type="PANTHER" id="PTHR47143:SF4">
    <property type="entry name" value="TRANSIENT RECEPTOR POTENTIAL CATION CHANNEL PROTEIN PAINLESS"/>
    <property type="match status" value="1"/>
</dbReference>
<dbReference type="InterPro" id="IPR052076">
    <property type="entry name" value="TRP_cation_channel"/>
</dbReference>
<evidence type="ECO:0000256" key="11">
    <source>
        <dbReference type="PROSITE-ProRule" id="PRU00023"/>
    </source>
</evidence>
<keyword evidence="16" id="KW-1185">Reference proteome</keyword>
<dbReference type="SUPFAM" id="SSF48403">
    <property type="entry name" value="Ankyrin repeat"/>
    <property type="match status" value="1"/>
</dbReference>
<comment type="subcellular location">
    <subcellularLocation>
        <location evidence="1">Membrane</location>
        <topology evidence="1">Multi-pass membrane protein</topology>
    </subcellularLocation>
</comment>
<evidence type="ECO:0000256" key="1">
    <source>
        <dbReference type="ARBA" id="ARBA00004141"/>
    </source>
</evidence>
<dbReference type="PROSITE" id="PS50297">
    <property type="entry name" value="ANK_REP_REGION"/>
    <property type="match status" value="2"/>
</dbReference>
<feature type="region of interest" description="Disordered" evidence="12">
    <location>
        <begin position="1"/>
        <end position="79"/>
    </location>
</feature>
<keyword evidence="5" id="KW-0677">Repeat</keyword>
<evidence type="ECO:0000256" key="8">
    <source>
        <dbReference type="ARBA" id="ARBA00023065"/>
    </source>
</evidence>
<keyword evidence="4 13" id="KW-0812">Transmembrane</keyword>